<feature type="transmembrane region" description="Helical" evidence="1">
    <location>
        <begin position="163"/>
        <end position="182"/>
    </location>
</feature>
<dbReference type="EMBL" id="CABFNP030000752">
    <property type="protein sequence ID" value="CAI6083717.1"/>
    <property type="molecule type" value="Genomic_DNA"/>
</dbReference>
<proteinExistence type="predicted"/>
<gene>
    <name evidence="2" type="ORF">CCHLO57077_00019694</name>
</gene>
<comment type="caution">
    <text evidence="2">The sequence shown here is derived from an EMBL/GenBank/DDBJ whole genome shotgun (WGS) entry which is preliminary data.</text>
</comment>
<dbReference type="Proteomes" id="UP001160390">
    <property type="component" value="Unassembled WGS sequence"/>
</dbReference>
<organism evidence="2 3">
    <name type="scientific">Clonostachys chloroleuca</name>
    <dbReference type="NCBI Taxonomy" id="1926264"/>
    <lineage>
        <taxon>Eukaryota</taxon>
        <taxon>Fungi</taxon>
        <taxon>Dikarya</taxon>
        <taxon>Ascomycota</taxon>
        <taxon>Pezizomycotina</taxon>
        <taxon>Sordariomycetes</taxon>
        <taxon>Hypocreomycetidae</taxon>
        <taxon>Hypocreales</taxon>
        <taxon>Bionectriaceae</taxon>
        <taxon>Clonostachys</taxon>
    </lineage>
</organism>
<protein>
    <submittedName>
        <fullName evidence="2">Uncharacterized protein</fullName>
    </submittedName>
</protein>
<name>A0AA35PXC8_9HYPO</name>
<feature type="transmembrane region" description="Helical" evidence="1">
    <location>
        <begin position="132"/>
        <end position="151"/>
    </location>
</feature>
<dbReference type="AlphaFoldDB" id="A0AA35PXC8"/>
<accession>A0AA35PXC8</accession>
<evidence type="ECO:0000313" key="2">
    <source>
        <dbReference type="EMBL" id="CAI6083717.1"/>
    </source>
</evidence>
<keyword evidence="1" id="KW-0472">Membrane</keyword>
<feature type="transmembrane region" description="Helical" evidence="1">
    <location>
        <begin position="17"/>
        <end position="38"/>
    </location>
</feature>
<keyword evidence="1" id="KW-1133">Transmembrane helix</keyword>
<evidence type="ECO:0000313" key="3">
    <source>
        <dbReference type="Proteomes" id="UP001160390"/>
    </source>
</evidence>
<reference evidence="2" key="1">
    <citation type="submission" date="2023-01" db="EMBL/GenBank/DDBJ databases">
        <authorList>
            <person name="Piombo E."/>
        </authorList>
    </citation>
    <scope>NUCLEOTIDE SEQUENCE</scope>
</reference>
<keyword evidence="1" id="KW-0812">Transmembrane</keyword>
<evidence type="ECO:0000256" key="1">
    <source>
        <dbReference type="SAM" id="Phobius"/>
    </source>
</evidence>
<keyword evidence="3" id="KW-1185">Reference proteome</keyword>
<sequence>MDATARDHASETSPTDIILSFIITTLIIVSLLLGYYILAFDPELDPFRSKDERSKKCQFPNSIDVVVLGLVRSIPDLVKLPSFSVVKTEELEAALNSCVLTFFDTQVFAGTAALFCALRELERGLQVYHLDIVARLGWLAFITALSALSFLRNHLANYPAQRFWRITILSIMFGLLSFTVGLDGYFEIGQPKDPSTADSSPIQPWEPAIRYLGQKMPVNTPSFESMIMILIFMVWGFSIRLAKMSVNFDHKLREGALRLRQQSEKRQLGDGQTCNWDPLLCHTVGECVKVRLADPFLFAFFRVLHIHLDLFTSFLWEVGHFI</sequence>
<feature type="transmembrane region" description="Helical" evidence="1">
    <location>
        <begin position="225"/>
        <end position="242"/>
    </location>
</feature>